<feature type="transmembrane region" description="Helical" evidence="1">
    <location>
        <begin position="154"/>
        <end position="172"/>
    </location>
</feature>
<sequence length="221" mass="23210">MVVEYPPQSPTPRSGTPTGCVSEDARAHFTLWERIPPTTPLGDLFATSLLVMADHEDDAVLVRCSPGVEEATAQLVNASASRPNALNVVVDDAETPIGAQSKSLLPGRAVTVVAIPHVTWMHPGAGLPWRMPITIVITLAAVLGVAVLHPPLSVVAALPVAAVVALLAWLLLRRREPTRIELSGGGGTCVADVVRTARSRIVAQTPTAPDLHTSEADTDVE</sequence>
<gene>
    <name evidence="2" type="ORF">EAX62_13855</name>
</gene>
<keyword evidence="3" id="KW-1185">Reference proteome</keyword>
<organism evidence="2 3">
    <name type="scientific">Tessaracoccus antarcticus</name>
    <dbReference type="NCBI Taxonomy" id="2479848"/>
    <lineage>
        <taxon>Bacteria</taxon>
        <taxon>Bacillati</taxon>
        <taxon>Actinomycetota</taxon>
        <taxon>Actinomycetes</taxon>
        <taxon>Propionibacteriales</taxon>
        <taxon>Propionibacteriaceae</taxon>
        <taxon>Tessaracoccus</taxon>
    </lineage>
</organism>
<name>A0A3M0G009_9ACTN</name>
<evidence type="ECO:0000313" key="3">
    <source>
        <dbReference type="Proteomes" id="UP000275256"/>
    </source>
</evidence>
<keyword evidence="1" id="KW-0472">Membrane</keyword>
<proteinExistence type="predicted"/>
<dbReference type="Proteomes" id="UP000275256">
    <property type="component" value="Unassembled WGS sequence"/>
</dbReference>
<protein>
    <submittedName>
        <fullName evidence="2">Uncharacterized protein</fullName>
    </submittedName>
</protein>
<feature type="transmembrane region" description="Helical" evidence="1">
    <location>
        <begin position="129"/>
        <end position="148"/>
    </location>
</feature>
<comment type="caution">
    <text evidence="2">The sequence shown here is derived from an EMBL/GenBank/DDBJ whole genome shotgun (WGS) entry which is preliminary data.</text>
</comment>
<accession>A0A3M0G009</accession>
<dbReference type="EMBL" id="REFW01000004">
    <property type="protein sequence ID" value="RMB58280.1"/>
    <property type="molecule type" value="Genomic_DNA"/>
</dbReference>
<evidence type="ECO:0000256" key="1">
    <source>
        <dbReference type="SAM" id="Phobius"/>
    </source>
</evidence>
<keyword evidence="1" id="KW-0812">Transmembrane</keyword>
<evidence type="ECO:0000313" key="2">
    <source>
        <dbReference type="EMBL" id="RMB58280.1"/>
    </source>
</evidence>
<keyword evidence="1" id="KW-1133">Transmembrane helix</keyword>
<dbReference type="AlphaFoldDB" id="A0A3M0G009"/>
<reference evidence="2 3" key="1">
    <citation type="submission" date="2018-10" db="EMBL/GenBank/DDBJ databases">
        <title>Tessaracoccus antarcticuss sp. nov., isolated from sediment.</title>
        <authorList>
            <person name="Zhou L.Y."/>
            <person name="Du Z.J."/>
        </authorList>
    </citation>
    <scope>NUCLEOTIDE SEQUENCE [LARGE SCALE GENOMIC DNA]</scope>
    <source>
        <strain evidence="2 3">JDX10</strain>
    </source>
</reference>